<accession>A0AA38RQT6</accession>
<dbReference type="SUPFAM" id="SSF54909">
    <property type="entry name" value="Dimeric alpha+beta barrel"/>
    <property type="match status" value="1"/>
</dbReference>
<dbReference type="InterPro" id="IPR009799">
    <property type="entry name" value="EthD_dom"/>
</dbReference>
<keyword evidence="4" id="KW-1185">Reference proteome</keyword>
<protein>
    <recommendedName>
        <fullName evidence="2">EthD domain-containing protein</fullName>
    </recommendedName>
</protein>
<evidence type="ECO:0000256" key="1">
    <source>
        <dbReference type="ARBA" id="ARBA00005986"/>
    </source>
</evidence>
<dbReference type="Gene3D" id="3.30.70.100">
    <property type="match status" value="1"/>
</dbReference>
<dbReference type="Pfam" id="PF07110">
    <property type="entry name" value="EthD"/>
    <property type="match status" value="1"/>
</dbReference>
<evidence type="ECO:0000313" key="3">
    <source>
        <dbReference type="EMBL" id="KAJ9144234.1"/>
    </source>
</evidence>
<dbReference type="InterPro" id="IPR011008">
    <property type="entry name" value="Dimeric_a/b-barrel"/>
</dbReference>
<comment type="similarity">
    <text evidence="1">Belongs to the tpcK family.</text>
</comment>
<feature type="domain" description="EthD" evidence="2">
    <location>
        <begin position="14"/>
        <end position="105"/>
    </location>
</feature>
<proteinExistence type="inferred from homology"/>
<sequence length="133" mass="15359">MSAHLTILIKKLDHLSHEEFHNYWSKSHPSTFLSVGIVRSNVKKYVQFHINQNVSASLAEAGLPVSEWDGGVEMWAEDLGDLMAVFQDEEYNRVVVPDEQRFLKRSEAKMMVGWDEVKWEGLEAKNKLEDKAR</sequence>
<gene>
    <name evidence="3" type="ORF">NKR23_g6237</name>
</gene>
<dbReference type="GO" id="GO:0016491">
    <property type="term" value="F:oxidoreductase activity"/>
    <property type="evidence" value="ECO:0007669"/>
    <property type="project" value="InterPro"/>
</dbReference>
<dbReference type="Proteomes" id="UP001174694">
    <property type="component" value="Unassembled WGS sequence"/>
</dbReference>
<dbReference type="AlphaFoldDB" id="A0AA38RQT6"/>
<evidence type="ECO:0000259" key="2">
    <source>
        <dbReference type="Pfam" id="PF07110"/>
    </source>
</evidence>
<reference evidence="3" key="1">
    <citation type="submission" date="2022-07" db="EMBL/GenBank/DDBJ databases">
        <title>Fungi with potential for degradation of polypropylene.</title>
        <authorList>
            <person name="Gostincar C."/>
        </authorList>
    </citation>
    <scope>NUCLEOTIDE SEQUENCE</scope>
    <source>
        <strain evidence="3">EXF-13308</strain>
    </source>
</reference>
<evidence type="ECO:0000313" key="4">
    <source>
        <dbReference type="Proteomes" id="UP001174694"/>
    </source>
</evidence>
<name>A0AA38RQT6_9PEZI</name>
<dbReference type="EMBL" id="JANBVO010000017">
    <property type="protein sequence ID" value="KAJ9144234.1"/>
    <property type="molecule type" value="Genomic_DNA"/>
</dbReference>
<comment type="caution">
    <text evidence="3">The sequence shown here is derived from an EMBL/GenBank/DDBJ whole genome shotgun (WGS) entry which is preliminary data.</text>
</comment>
<organism evidence="3 4">
    <name type="scientific">Pleurostoma richardsiae</name>
    <dbReference type="NCBI Taxonomy" id="41990"/>
    <lineage>
        <taxon>Eukaryota</taxon>
        <taxon>Fungi</taxon>
        <taxon>Dikarya</taxon>
        <taxon>Ascomycota</taxon>
        <taxon>Pezizomycotina</taxon>
        <taxon>Sordariomycetes</taxon>
        <taxon>Sordariomycetidae</taxon>
        <taxon>Calosphaeriales</taxon>
        <taxon>Pleurostomataceae</taxon>
        <taxon>Pleurostoma</taxon>
    </lineage>
</organism>